<dbReference type="InterPro" id="IPR050095">
    <property type="entry name" value="ECF_ABC_transporter_ATP-bd"/>
</dbReference>
<evidence type="ECO:0000256" key="1">
    <source>
        <dbReference type="ARBA" id="ARBA00004202"/>
    </source>
</evidence>
<feature type="domain" description="ABC transporter" evidence="9">
    <location>
        <begin position="3"/>
        <end position="246"/>
    </location>
</feature>
<keyword evidence="2 8" id="KW-0813">Transport</keyword>
<dbReference type="PANTHER" id="PTHR43553">
    <property type="entry name" value="HEAVY METAL TRANSPORTER"/>
    <property type="match status" value="1"/>
</dbReference>
<keyword evidence="5 8" id="KW-0067">ATP-binding</keyword>
<comment type="function">
    <text evidence="8">ATP-binding (A) component of a common energy-coupling factor (ECF) ABC-transporter complex.</text>
</comment>
<evidence type="ECO:0000256" key="7">
    <source>
        <dbReference type="ARBA" id="ARBA00023136"/>
    </source>
</evidence>
<comment type="subcellular location">
    <subcellularLocation>
        <location evidence="1 8">Cell membrane</location>
        <topology evidence="1 8">Peripheral membrane protein</topology>
    </subcellularLocation>
</comment>
<dbReference type="AlphaFoldDB" id="A0A285UK31"/>
<dbReference type="InterPro" id="IPR017871">
    <property type="entry name" value="ABC_transporter-like_CS"/>
</dbReference>
<dbReference type="EMBL" id="OBQF01000003">
    <property type="protein sequence ID" value="SOC42274.1"/>
    <property type="molecule type" value="Genomic_DNA"/>
</dbReference>
<dbReference type="InterPro" id="IPR003593">
    <property type="entry name" value="AAA+_ATPase"/>
</dbReference>
<evidence type="ECO:0000313" key="10">
    <source>
        <dbReference type="EMBL" id="SOC42274.1"/>
    </source>
</evidence>
<dbReference type="InterPro" id="IPR015856">
    <property type="entry name" value="ABC_transpr_CbiO/EcfA_su"/>
</dbReference>
<dbReference type="Gene3D" id="3.40.50.300">
    <property type="entry name" value="P-loop containing nucleotide triphosphate hydrolases"/>
    <property type="match status" value="1"/>
</dbReference>
<keyword evidence="4 8" id="KW-0547">Nucleotide-binding</keyword>
<comment type="similarity">
    <text evidence="8">Belongs to the ABC transporter superfamily. Energy-coupling factor EcfA family.</text>
</comment>
<dbReference type="SUPFAM" id="SSF52540">
    <property type="entry name" value="P-loop containing nucleoside triphosphate hydrolases"/>
    <property type="match status" value="1"/>
</dbReference>
<evidence type="ECO:0000256" key="3">
    <source>
        <dbReference type="ARBA" id="ARBA00022475"/>
    </source>
</evidence>
<evidence type="ECO:0000313" key="11">
    <source>
        <dbReference type="Proteomes" id="UP000219412"/>
    </source>
</evidence>
<dbReference type="PANTHER" id="PTHR43553:SF27">
    <property type="entry name" value="ENERGY-COUPLING FACTOR TRANSPORTER ATP-BINDING PROTEIN ECFA2"/>
    <property type="match status" value="1"/>
</dbReference>
<keyword evidence="6" id="KW-1278">Translocase</keyword>
<dbReference type="GO" id="GO:0043190">
    <property type="term" value="C:ATP-binding cassette (ABC) transporter complex"/>
    <property type="evidence" value="ECO:0007669"/>
    <property type="project" value="TreeGrafter"/>
</dbReference>
<dbReference type="Pfam" id="PF00005">
    <property type="entry name" value="ABC_tran"/>
    <property type="match status" value="1"/>
</dbReference>
<dbReference type="PROSITE" id="PS50893">
    <property type="entry name" value="ABC_TRANSPORTER_2"/>
    <property type="match status" value="1"/>
</dbReference>
<dbReference type="GO" id="GO:0005524">
    <property type="term" value="F:ATP binding"/>
    <property type="evidence" value="ECO:0007669"/>
    <property type="project" value="UniProtKB-UniRule"/>
</dbReference>
<evidence type="ECO:0000256" key="4">
    <source>
        <dbReference type="ARBA" id="ARBA00022741"/>
    </source>
</evidence>
<keyword evidence="11" id="KW-1185">Reference proteome</keyword>
<dbReference type="InterPro" id="IPR027417">
    <property type="entry name" value="P-loop_NTPase"/>
</dbReference>
<sequence length="287" mass="32695">MKITVDGLTSIYHNNTPFEHTALNNFTTTFEPGKYYAVIGRTGSGKSTLIQHLNGLLLPTRGIVQVGDLTLKHRTKQRVIHQVKKHVGMVFQFPEHQLFDETILKDVMFGPLNMGLTEEEAEERAEKYLSLLGVPKRAFGRSPFDLSGGQMRKIAIAGILAMEPEVLIVDEPTAGLDPKSHIEVMQLFKQIQEDFNITIILVTHDMNDVFEYADEVKLLAGGELIREGRTEDILTDEKLLTDHHLEIPDIVRLVHDLERKGVVFERMPRNTEAFITSYREWRVQHAQ</sequence>
<comment type="subunit">
    <text evidence="8">Forms a stable energy-coupling factor (ECF) transporter complex composed of 2 membrane-embedded substrate-binding proteins (S component), 2 ATP-binding proteins (A component) and 2 transmembrane proteins (T component).</text>
</comment>
<dbReference type="InterPro" id="IPR030946">
    <property type="entry name" value="EcfA2"/>
</dbReference>
<name>A0A285UK31_9STAP</name>
<dbReference type="EC" id="7.-.-.-" evidence="8"/>
<accession>A0A285UK31</accession>
<dbReference type="Proteomes" id="UP000219412">
    <property type="component" value="Unassembled WGS sequence"/>
</dbReference>
<dbReference type="GO" id="GO:0042626">
    <property type="term" value="F:ATPase-coupled transmembrane transporter activity"/>
    <property type="evidence" value="ECO:0007669"/>
    <property type="project" value="TreeGrafter"/>
</dbReference>
<dbReference type="PROSITE" id="PS00211">
    <property type="entry name" value="ABC_TRANSPORTER_1"/>
    <property type="match status" value="1"/>
</dbReference>
<dbReference type="SMART" id="SM00382">
    <property type="entry name" value="AAA"/>
    <property type="match status" value="1"/>
</dbReference>
<evidence type="ECO:0000256" key="2">
    <source>
        <dbReference type="ARBA" id="ARBA00022448"/>
    </source>
</evidence>
<dbReference type="InterPro" id="IPR003439">
    <property type="entry name" value="ABC_transporter-like_ATP-bd"/>
</dbReference>
<keyword evidence="7 8" id="KW-0472">Membrane</keyword>
<protein>
    <recommendedName>
        <fullName evidence="8">Energy-coupling factor transporter ATP-binding protein EcfA2</fullName>
        <ecNumber evidence="8">7.-.-.-</ecNumber>
    </recommendedName>
</protein>
<organism evidence="10 11">
    <name type="scientific">Salinicoccus kekensis</name>
    <dbReference type="NCBI Taxonomy" id="714307"/>
    <lineage>
        <taxon>Bacteria</taxon>
        <taxon>Bacillati</taxon>
        <taxon>Bacillota</taxon>
        <taxon>Bacilli</taxon>
        <taxon>Bacillales</taxon>
        <taxon>Staphylococcaceae</taxon>
        <taxon>Salinicoccus</taxon>
    </lineage>
</organism>
<dbReference type="OrthoDB" id="9784332at2"/>
<keyword evidence="3 8" id="KW-1003">Cell membrane</keyword>
<evidence type="ECO:0000256" key="6">
    <source>
        <dbReference type="ARBA" id="ARBA00022967"/>
    </source>
</evidence>
<proteinExistence type="inferred from homology"/>
<evidence type="ECO:0000259" key="9">
    <source>
        <dbReference type="PROSITE" id="PS50893"/>
    </source>
</evidence>
<dbReference type="NCBIfam" id="TIGR04521">
    <property type="entry name" value="ECF_ATPase_2"/>
    <property type="match status" value="1"/>
</dbReference>
<dbReference type="GO" id="GO:0015087">
    <property type="term" value="F:cobalt ion transmembrane transporter activity"/>
    <property type="evidence" value="ECO:0007669"/>
    <property type="project" value="UniProtKB-ARBA"/>
</dbReference>
<evidence type="ECO:0000256" key="5">
    <source>
        <dbReference type="ARBA" id="ARBA00022840"/>
    </source>
</evidence>
<dbReference type="GO" id="GO:0016887">
    <property type="term" value="F:ATP hydrolysis activity"/>
    <property type="evidence" value="ECO:0007669"/>
    <property type="project" value="InterPro"/>
</dbReference>
<dbReference type="FunFam" id="3.40.50.300:FF:000224">
    <property type="entry name" value="Energy-coupling factor transporter ATP-binding protein EcfA"/>
    <property type="match status" value="1"/>
</dbReference>
<dbReference type="RefSeq" id="WP_097040881.1">
    <property type="nucleotide sequence ID" value="NZ_OBQF01000003.1"/>
</dbReference>
<reference evidence="11" key="1">
    <citation type="submission" date="2017-08" db="EMBL/GenBank/DDBJ databases">
        <authorList>
            <person name="Varghese N."/>
            <person name="Submissions S."/>
        </authorList>
    </citation>
    <scope>NUCLEOTIDE SEQUENCE [LARGE SCALE GENOMIC DNA]</scope>
    <source>
        <strain evidence="11">DSM 23173</strain>
    </source>
</reference>
<dbReference type="CDD" id="cd03225">
    <property type="entry name" value="ABC_cobalt_CbiO_domain1"/>
    <property type="match status" value="1"/>
</dbReference>
<gene>
    <name evidence="10" type="ORF">SAMN05878391_1601</name>
</gene>
<evidence type="ECO:0000256" key="8">
    <source>
        <dbReference type="RuleBase" id="RU365104"/>
    </source>
</evidence>